<keyword evidence="3 6" id="KW-0812">Transmembrane</keyword>
<reference evidence="8 9" key="1">
    <citation type="submission" date="2024-06" db="EMBL/GenBank/DDBJ databases">
        <title>The Natural Products Discovery Center: Release of the First 8490 Sequenced Strains for Exploring Actinobacteria Biosynthetic Diversity.</title>
        <authorList>
            <person name="Kalkreuter E."/>
            <person name="Kautsar S.A."/>
            <person name="Yang D."/>
            <person name="Bader C.D."/>
            <person name="Teijaro C.N."/>
            <person name="Fluegel L."/>
            <person name="Davis C.M."/>
            <person name="Simpson J.R."/>
            <person name="Lauterbach L."/>
            <person name="Steele A.D."/>
            <person name="Gui C."/>
            <person name="Meng S."/>
            <person name="Li G."/>
            <person name="Viehrig K."/>
            <person name="Ye F."/>
            <person name="Su P."/>
            <person name="Kiefer A.F."/>
            <person name="Nichols A."/>
            <person name="Cepeda A.J."/>
            <person name="Yan W."/>
            <person name="Fan B."/>
            <person name="Jiang Y."/>
            <person name="Adhikari A."/>
            <person name="Zheng C.-J."/>
            <person name="Schuster L."/>
            <person name="Cowan T.M."/>
            <person name="Smanski M.J."/>
            <person name="Chevrette M.G."/>
            <person name="De Carvalho L.P.S."/>
            <person name="Shen B."/>
        </authorList>
    </citation>
    <scope>NUCLEOTIDE SEQUENCE [LARGE SCALE GENOMIC DNA]</scope>
    <source>
        <strain evidence="8 9">NPDC050100</strain>
    </source>
</reference>
<dbReference type="InterPro" id="IPR020846">
    <property type="entry name" value="MFS_dom"/>
</dbReference>
<dbReference type="PANTHER" id="PTHR43124:SF3">
    <property type="entry name" value="CHLORAMPHENICOL EFFLUX PUMP RV0191"/>
    <property type="match status" value="1"/>
</dbReference>
<organism evidence="8 9">
    <name type="scientific">Microtetraspora glauca</name>
    <dbReference type="NCBI Taxonomy" id="1996"/>
    <lineage>
        <taxon>Bacteria</taxon>
        <taxon>Bacillati</taxon>
        <taxon>Actinomycetota</taxon>
        <taxon>Actinomycetes</taxon>
        <taxon>Streptosporangiales</taxon>
        <taxon>Streptosporangiaceae</taxon>
        <taxon>Microtetraspora</taxon>
    </lineage>
</organism>
<feature type="transmembrane region" description="Helical" evidence="6">
    <location>
        <begin position="308"/>
        <end position="326"/>
    </location>
</feature>
<dbReference type="InterPro" id="IPR011701">
    <property type="entry name" value="MFS"/>
</dbReference>
<feature type="transmembrane region" description="Helical" evidence="6">
    <location>
        <begin position="375"/>
        <end position="397"/>
    </location>
</feature>
<evidence type="ECO:0000256" key="2">
    <source>
        <dbReference type="ARBA" id="ARBA00022475"/>
    </source>
</evidence>
<feature type="transmembrane region" description="Helical" evidence="6">
    <location>
        <begin position="275"/>
        <end position="296"/>
    </location>
</feature>
<dbReference type="PANTHER" id="PTHR43124">
    <property type="entry name" value="PURINE EFFLUX PUMP PBUE"/>
    <property type="match status" value="1"/>
</dbReference>
<feature type="transmembrane region" description="Helical" evidence="6">
    <location>
        <begin position="403"/>
        <end position="424"/>
    </location>
</feature>
<comment type="subcellular location">
    <subcellularLocation>
        <location evidence="1">Cell membrane</location>
        <topology evidence="1">Multi-pass membrane protein</topology>
    </subcellularLocation>
</comment>
<feature type="transmembrane region" description="Helical" evidence="6">
    <location>
        <begin position="28"/>
        <end position="49"/>
    </location>
</feature>
<evidence type="ECO:0000256" key="5">
    <source>
        <dbReference type="ARBA" id="ARBA00023136"/>
    </source>
</evidence>
<dbReference type="CDD" id="cd06174">
    <property type="entry name" value="MFS"/>
    <property type="match status" value="1"/>
</dbReference>
<feature type="transmembrane region" description="Helical" evidence="6">
    <location>
        <begin position="93"/>
        <end position="112"/>
    </location>
</feature>
<feature type="transmembrane region" description="Helical" evidence="6">
    <location>
        <begin position="332"/>
        <end position="354"/>
    </location>
</feature>
<dbReference type="EMBL" id="JBFALK010000010">
    <property type="protein sequence ID" value="MEV0970736.1"/>
    <property type="molecule type" value="Genomic_DNA"/>
</dbReference>
<feature type="transmembrane region" description="Helical" evidence="6">
    <location>
        <begin position="242"/>
        <end position="263"/>
    </location>
</feature>
<evidence type="ECO:0000313" key="9">
    <source>
        <dbReference type="Proteomes" id="UP001551675"/>
    </source>
</evidence>
<keyword evidence="2" id="KW-1003">Cell membrane</keyword>
<name>A0ABV3GGM2_MICGL</name>
<evidence type="ECO:0000256" key="4">
    <source>
        <dbReference type="ARBA" id="ARBA00022989"/>
    </source>
</evidence>
<dbReference type="RefSeq" id="WP_358134380.1">
    <property type="nucleotide sequence ID" value="NZ_JBFALK010000010.1"/>
</dbReference>
<evidence type="ECO:0000256" key="1">
    <source>
        <dbReference type="ARBA" id="ARBA00004651"/>
    </source>
</evidence>
<protein>
    <submittedName>
        <fullName evidence="8">MFS transporter</fullName>
    </submittedName>
</protein>
<accession>A0ABV3GGM2</accession>
<evidence type="ECO:0000256" key="3">
    <source>
        <dbReference type="ARBA" id="ARBA00022692"/>
    </source>
</evidence>
<proteinExistence type="predicted"/>
<keyword evidence="5 6" id="KW-0472">Membrane</keyword>
<sequence>MTRKALWMGWSYVRELDEYPTGGRRLKILTMAVLAVLIGSYEAQIAPVVPLLLKDLDMSLATYGAVSGAAAISGAIASAVGGRLTDRLGRVRLLIPLMMLTAVCCFAMTLVHSPRDLLIARIALAFVDGVAMASTAPLVRDFSPRVGRAQAFGFWTWGPVGANVLGAAVAGWTLPLLNDSWRSQFVIMGCFSLVISVVIALNIADLSPELRAGIQHTERQAGATVDLTRPARLSSLFARPNIWAHAIGISLWLVLYLTLTLFGQTMLVGALGISASQASMIMAAFWVLNLATLIVAGRFSDRTQLRKPFTLGGTVAAVLVTAYLAYTLGQDVVSTGGLMVTGALLGGSLGVAYAPWMANYSEDAEDVDPRLQGSAWGLFGFLSKAIAVVGLLVIPHVVEATSWQTWLVISLGCLALFIPAVFLFNGPWRRGSRSAIAQDASVAVAKAE</sequence>
<keyword evidence="9" id="KW-1185">Reference proteome</keyword>
<feature type="domain" description="Major facilitator superfamily (MFS) profile" evidence="7">
    <location>
        <begin position="27"/>
        <end position="430"/>
    </location>
</feature>
<evidence type="ECO:0000259" key="7">
    <source>
        <dbReference type="PROSITE" id="PS50850"/>
    </source>
</evidence>
<feature type="transmembrane region" description="Helical" evidence="6">
    <location>
        <begin position="151"/>
        <end position="173"/>
    </location>
</feature>
<dbReference type="PROSITE" id="PS50850">
    <property type="entry name" value="MFS"/>
    <property type="match status" value="1"/>
</dbReference>
<dbReference type="SUPFAM" id="SSF103473">
    <property type="entry name" value="MFS general substrate transporter"/>
    <property type="match status" value="1"/>
</dbReference>
<dbReference type="Gene3D" id="1.20.1250.20">
    <property type="entry name" value="MFS general substrate transporter like domains"/>
    <property type="match status" value="2"/>
</dbReference>
<keyword evidence="4 6" id="KW-1133">Transmembrane helix</keyword>
<dbReference type="InterPro" id="IPR036259">
    <property type="entry name" value="MFS_trans_sf"/>
</dbReference>
<gene>
    <name evidence="8" type="ORF">AB0I59_19035</name>
</gene>
<dbReference type="InterPro" id="IPR050189">
    <property type="entry name" value="MFS_Efflux_Transporters"/>
</dbReference>
<evidence type="ECO:0000313" key="8">
    <source>
        <dbReference type="EMBL" id="MEV0970736.1"/>
    </source>
</evidence>
<evidence type="ECO:0000256" key="6">
    <source>
        <dbReference type="SAM" id="Phobius"/>
    </source>
</evidence>
<dbReference type="Proteomes" id="UP001551675">
    <property type="component" value="Unassembled WGS sequence"/>
</dbReference>
<feature type="transmembrane region" description="Helical" evidence="6">
    <location>
        <begin position="185"/>
        <end position="204"/>
    </location>
</feature>
<comment type="caution">
    <text evidence="8">The sequence shown here is derived from an EMBL/GenBank/DDBJ whole genome shotgun (WGS) entry which is preliminary data.</text>
</comment>
<feature type="transmembrane region" description="Helical" evidence="6">
    <location>
        <begin position="118"/>
        <end position="139"/>
    </location>
</feature>
<dbReference type="Pfam" id="PF07690">
    <property type="entry name" value="MFS_1"/>
    <property type="match status" value="1"/>
</dbReference>
<feature type="transmembrane region" description="Helical" evidence="6">
    <location>
        <begin position="61"/>
        <end position="81"/>
    </location>
</feature>